<reference evidence="1" key="1">
    <citation type="submission" date="2021-06" db="EMBL/GenBank/DDBJ databases">
        <authorList>
            <person name="Kallberg Y."/>
            <person name="Tangrot J."/>
            <person name="Rosling A."/>
        </authorList>
    </citation>
    <scope>NUCLEOTIDE SEQUENCE</scope>
    <source>
        <strain evidence="1">MA453B</strain>
    </source>
</reference>
<accession>A0A9N9K966</accession>
<gene>
    <name evidence="1" type="ORF">DERYTH_LOCUS25776</name>
</gene>
<organism evidence="1 2">
    <name type="scientific">Dentiscutata erythropus</name>
    <dbReference type="NCBI Taxonomy" id="1348616"/>
    <lineage>
        <taxon>Eukaryota</taxon>
        <taxon>Fungi</taxon>
        <taxon>Fungi incertae sedis</taxon>
        <taxon>Mucoromycota</taxon>
        <taxon>Glomeromycotina</taxon>
        <taxon>Glomeromycetes</taxon>
        <taxon>Diversisporales</taxon>
        <taxon>Gigasporaceae</taxon>
        <taxon>Dentiscutata</taxon>
    </lineage>
</organism>
<comment type="caution">
    <text evidence="1">The sequence shown here is derived from an EMBL/GenBank/DDBJ whole genome shotgun (WGS) entry which is preliminary data.</text>
</comment>
<keyword evidence="2" id="KW-1185">Reference proteome</keyword>
<evidence type="ECO:0000313" key="1">
    <source>
        <dbReference type="EMBL" id="CAG8813287.1"/>
    </source>
</evidence>
<feature type="non-terminal residue" evidence="1">
    <location>
        <position position="1"/>
    </location>
</feature>
<name>A0A9N9K966_9GLOM</name>
<evidence type="ECO:0000313" key="2">
    <source>
        <dbReference type="Proteomes" id="UP000789405"/>
    </source>
</evidence>
<dbReference type="OrthoDB" id="2410986at2759"/>
<feature type="non-terminal residue" evidence="1">
    <location>
        <position position="69"/>
    </location>
</feature>
<proteinExistence type="predicted"/>
<dbReference type="EMBL" id="CAJVPY010049908">
    <property type="protein sequence ID" value="CAG8813287.1"/>
    <property type="molecule type" value="Genomic_DNA"/>
</dbReference>
<dbReference type="Proteomes" id="UP000789405">
    <property type="component" value="Unassembled WGS sequence"/>
</dbReference>
<protein>
    <submittedName>
        <fullName evidence="1">2355_t:CDS:1</fullName>
    </submittedName>
</protein>
<dbReference type="AlphaFoldDB" id="A0A9N9K966"/>
<sequence length="69" mass="7885">PVLVYGIVTNVENWVFLRWAGSSEDPTVEIFDSVSYDLNYNDITRAKKVVEYIVFILQSQARALKDSSN</sequence>